<gene>
    <name evidence="3" type="ORF">K470DRAFT_212807</name>
</gene>
<feature type="compositionally biased region" description="Basic and acidic residues" evidence="1">
    <location>
        <begin position="537"/>
        <end position="546"/>
    </location>
</feature>
<dbReference type="InterPro" id="IPR005036">
    <property type="entry name" value="CBM21_dom"/>
</dbReference>
<dbReference type="GO" id="GO:0005979">
    <property type="term" value="P:regulation of glycogen biosynthetic process"/>
    <property type="evidence" value="ECO:0007669"/>
    <property type="project" value="TreeGrafter"/>
</dbReference>
<feature type="domain" description="CBM21" evidence="2">
    <location>
        <begin position="310"/>
        <end position="423"/>
    </location>
</feature>
<evidence type="ECO:0000313" key="3">
    <source>
        <dbReference type="EMBL" id="KAF2862302.1"/>
    </source>
</evidence>
<evidence type="ECO:0000256" key="1">
    <source>
        <dbReference type="SAM" id="MobiDB-lite"/>
    </source>
</evidence>
<dbReference type="PANTHER" id="PTHR12307:SF36">
    <property type="entry name" value="GLYCOGEN-BINDING SUBUNIT 76A"/>
    <property type="match status" value="1"/>
</dbReference>
<dbReference type="PROSITE" id="PS51159">
    <property type="entry name" value="CBM21"/>
    <property type="match status" value="1"/>
</dbReference>
<keyword evidence="4" id="KW-1185">Reference proteome</keyword>
<dbReference type="InterPro" id="IPR050782">
    <property type="entry name" value="PP1_regulatory_subunit_3"/>
</dbReference>
<dbReference type="InterPro" id="IPR038175">
    <property type="entry name" value="CBM21_dom_sf"/>
</dbReference>
<reference evidence="3" key="1">
    <citation type="journal article" date="2020" name="Stud. Mycol.">
        <title>101 Dothideomycetes genomes: a test case for predicting lifestyles and emergence of pathogens.</title>
        <authorList>
            <person name="Haridas S."/>
            <person name="Albert R."/>
            <person name="Binder M."/>
            <person name="Bloem J."/>
            <person name="Labutti K."/>
            <person name="Salamov A."/>
            <person name="Andreopoulos B."/>
            <person name="Baker S."/>
            <person name="Barry K."/>
            <person name="Bills G."/>
            <person name="Bluhm B."/>
            <person name="Cannon C."/>
            <person name="Castanera R."/>
            <person name="Culley D."/>
            <person name="Daum C."/>
            <person name="Ezra D."/>
            <person name="Gonzalez J."/>
            <person name="Henrissat B."/>
            <person name="Kuo A."/>
            <person name="Liang C."/>
            <person name="Lipzen A."/>
            <person name="Lutzoni F."/>
            <person name="Magnuson J."/>
            <person name="Mondo S."/>
            <person name="Nolan M."/>
            <person name="Ohm R."/>
            <person name="Pangilinan J."/>
            <person name="Park H.-J."/>
            <person name="Ramirez L."/>
            <person name="Alfaro M."/>
            <person name="Sun H."/>
            <person name="Tritt A."/>
            <person name="Yoshinaga Y."/>
            <person name="Zwiers L.-H."/>
            <person name="Turgeon B."/>
            <person name="Goodwin S."/>
            <person name="Spatafora J."/>
            <person name="Crous P."/>
            <person name="Grigoriev I."/>
        </authorList>
    </citation>
    <scope>NUCLEOTIDE SEQUENCE</scope>
    <source>
        <strain evidence="3">CBS 480.64</strain>
    </source>
</reference>
<dbReference type="AlphaFoldDB" id="A0A6A7C4Y1"/>
<feature type="compositionally biased region" description="Low complexity" evidence="1">
    <location>
        <begin position="515"/>
        <end position="526"/>
    </location>
</feature>
<feature type="region of interest" description="Disordered" evidence="1">
    <location>
        <begin position="445"/>
        <end position="480"/>
    </location>
</feature>
<dbReference type="GO" id="GO:0008157">
    <property type="term" value="F:protein phosphatase 1 binding"/>
    <property type="evidence" value="ECO:0007669"/>
    <property type="project" value="TreeGrafter"/>
</dbReference>
<proteinExistence type="predicted"/>
<feature type="region of interest" description="Disordered" evidence="1">
    <location>
        <begin position="172"/>
        <end position="211"/>
    </location>
</feature>
<feature type="compositionally biased region" description="Low complexity" evidence="1">
    <location>
        <begin position="57"/>
        <end position="72"/>
    </location>
</feature>
<name>A0A6A7C4Y1_9PEZI</name>
<accession>A0A6A7C4Y1</accession>
<feature type="compositionally biased region" description="Basic and acidic residues" evidence="1">
    <location>
        <begin position="464"/>
        <end position="475"/>
    </location>
</feature>
<dbReference type="PANTHER" id="PTHR12307">
    <property type="entry name" value="PROTEIN PHOSPHATASE 1 REGULATORY SUBUNIT"/>
    <property type="match status" value="1"/>
</dbReference>
<dbReference type="GO" id="GO:2001069">
    <property type="term" value="F:glycogen binding"/>
    <property type="evidence" value="ECO:0007669"/>
    <property type="project" value="TreeGrafter"/>
</dbReference>
<evidence type="ECO:0000259" key="2">
    <source>
        <dbReference type="PROSITE" id="PS51159"/>
    </source>
</evidence>
<sequence length="583" mass="64656">MPFTPAVSETTSPVRSRASSYSNKAQGQSPKLDGRPRLPRSNSASYMHRQRRSPSLTAPGQTTPPTETTTATIDFAARPESTKHSPPSLNSPELAVETNPSTPESAESSGSDEDAERHRGRNEVPVWIRLRTAACGIEQVREGSPEATPIPLPDMSATVSVPQSTSLAVLTREARRISHSRSSTETAIARPKTPGFESSSPTEESEEETIPLQRPLLLRKKSGELVKPALRPSHSRRYASMPGTPTYKSVHFRDSDNQTRHFLSRDQPSAVSANTSPVDTYDSEAEFPLFADSKPKTVREVRLCNFPGDTMERRTQAVRLIRLFLSDDKQTLVGVVAVQNLHFHKEVHARFTTDGWKTTSEVVSDYQFGSRDPACGDCDQFNFRIKLSDQANIDAKVLLLCVRYKVNGQEYWDNNRGSNYRVEFTKTPQKMTIPSVTINKCEEPRLPRSRHTGPVPTTRRGRSQHFDDDLSHYGDSDSAPIRIRTRARDVLGDNVHPAHGLGGRYNFSASLSAALKSAQNQQNQQLPSGGDTPPRTSRNDGPETRIDNLSTDRPAMGSDQYQDLVQRFCYVGSSIRRSPTAST</sequence>
<organism evidence="3 4">
    <name type="scientific">Piedraia hortae CBS 480.64</name>
    <dbReference type="NCBI Taxonomy" id="1314780"/>
    <lineage>
        <taxon>Eukaryota</taxon>
        <taxon>Fungi</taxon>
        <taxon>Dikarya</taxon>
        <taxon>Ascomycota</taxon>
        <taxon>Pezizomycotina</taxon>
        <taxon>Dothideomycetes</taxon>
        <taxon>Dothideomycetidae</taxon>
        <taxon>Capnodiales</taxon>
        <taxon>Piedraiaceae</taxon>
        <taxon>Piedraia</taxon>
    </lineage>
</organism>
<feature type="compositionally biased region" description="Polar residues" evidence="1">
    <location>
        <begin position="7"/>
        <end position="29"/>
    </location>
</feature>
<dbReference type="OrthoDB" id="1881at2759"/>
<dbReference type="GO" id="GO:0000164">
    <property type="term" value="C:protein phosphatase type 1 complex"/>
    <property type="evidence" value="ECO:0007669"/>
    <property type="project" value="TreeGrafter"/>
</dbReference>
<dbReference type="Proteomes" id="UP000799421">
    <property type="component" value="Unassembled WGS sequence"/>
</dbReference>
<dbReference type="Gene3D" id="2.60.40.2440">
    <property type="entry name" value="Carbohydrate binding type-21 domain"/>
    <property type="match status" value="1"/>
</dbReference>
<dbReference type="EMBL" id="MU005966">
    <property type="protein sequence ID" value="KAF2862302.1"/>
    <property type="molecule type" value="Genomic_DNA"/>
</dbReference>
<evidence type="ECO:0000313" key="4">
    <source>
        <dbReference type="Proteomes" id="UP000799421"/>
    </source>
</evidence>
<dbReference type="Pfam" id="PF03370">
    <property type="entry name" value="CBM_21"/>
    <property type="match status" value="1"/>
</dbReference>
<feature type="region of interest" description="Disordered" evidence="1">
    <location>
        <begin position="1"/>
        <end position="120"/>
    </location>
</feature>
<feature type="region of interest" description="Disordered" evidence="1">
    <location>
        <begin position="515"/>
        <end position="558"/>
    </location>
</feature>
<protein>
    <submittedName>
        <fullName evidence="3">Carbohydrate-binding module family 21 protein</fullName>
    </submittedName>
</protein>